<organism evidence="2 3">
    <name type="scientific">Panaeolus cyanescens</name>
    <dbReference type="NCBI Taxonomy" id="181874"/>
    <lineage>
        <taxon>Eukaryota</taxon>
        <taxon>Fungi</taxon>
        <taxon>Dikarya</taxon>
        <taxon>Basidiomycota</taxon>
        <taxon>Agaricomycotina</taxon>
        <taxon>Agaricomycetes</taxon>
        <taxon>Agaricomycetidae</taxon>
        <taxon>Agaricales</taxon>
        <taxon>Agaricineae</taxon>
        <taxon>Galeropsidaceae</taxon>
        <taxon>Panaeolus</taxon>
    </lineage>
</organism>
<feature type="compositionally biased region" description="Low complexity" evidence="1">
    <location>
        <begin position="272"/>
        <end position="286"/>
    </location>
</feature>
<proteinExistence type="predicted"/>
<evidence type="ECO:0000313" key="3">
    <source>
        <dbReference type="Proteomes" id="UP000284842"/>
    </source>
</evidence>
<dbReference type="InParanoid" id="A0A409YL87"/>
<dbReference type="Proteomes" id="UP000284842">
    <property type="component" value="Unassembled WGS sequence"/>
</dbReference>
<evidence type="ECO:0008006" key="4">
    <source>
        <dbReference type="Google" id="ProtNLM"/>
    </source>
</evidence>
<evidence type="ECO:0000313" key="2">
    <source>
        <dbReference type="EMBL" id="PPR03800.1"/>
    </source>
</evidence>
<protein>
    <recommendedName>
        <fullName evidence="4">Fungal-type protein kinase domain-containing protein</fullName>
    </recommendedName>
</protein>
<accession>A0A409YL87</accession>
<keyword evidence="3" id="KW-1185">Reference proteome</keyword>
<reference evidence="2 3" key="1">
    <citation type="journal article" date="2018" name="Evol. Lett.">
        <title>Horizontal gene cluster transfer increased hallucinogenic mushroom diversity.</title>
        <authorList>
            <person name="Reynolds H.T."/>
            <person name="Vijayakumar V."/>
            <person name="Gluck-Thaler E."/>
            <person name="Korotkin H.B."/>
            <person name="Matheny P.B."/>
            <person name="Slot J.C."/>
        </authorList>
    </citation>
    <scope>NUCLEOTIDE SEQUENCE [LARGE SCALE GENOMIC DNA]</scope>
    <source>
        <strain evidence="2 3">2629</strain>
    </source>
</reference>
<evidence type="ECO:0000256" key="1">
    <source>
        <dbReference type="SAM" id="MobiDB-lite"/>
    </source>
</evidence>
<dbReference type="EMBL" id="NHTK01001019">
    <property type="protein sequence ID" value="PPR03800.1"/>
    <property type="molecule type" value="Genomic_DNA"/>
</dbReference>
<comment type="caution">
    <text evidence="2">The sequence shown here is derived from an EMBL/GenBank/DDBJ whole genome shotgun (WGS) entry which is preliminary data.</text>
</comment>
<dbReference type="OrthoDB" id="3068682at2759"/>
<dbReference type="AlphaFoldDB" id="A0A409YL87"/>
<sequence length="353" mass="39765">MTRLYSDDTLRHCNFRTIEQFDDPREILSALRDAVIDNREKWLATQQVHGNIDSTSILISDSGVHGYLIDPLRPSDGTFASARALDRARRRSLFSRHYDRGFDYIEDLESFYHVLGWICSVFEGPHQYKVELPGLLKHFLQPTRVIRIALRRELIMQNGYESCPLSPYFSEDNVAFPELLRRMQAVLKTGYERDERRSRLLKPSQKRKQAEQDYSVFIEAIDDALHSYNLGNASDSGSDVAADKEIEALQSEELTEQAIEEWFASPLGGGLWDSESSSDSDGSGSSYPSTPAGSTIIPLSTKLDLPHPLIFGATQYPATSLQLTVDEDTGLEYAHLPSPSIFDFTLSNNNSTS</sequence>
<feature type="region of interest" description="Disordered" evidence="1">
    <location>
        <begin position="271"/>
        <end position="292"/>
    </location>
</feature>
<gene>
    <name evidence="2" type="ORF">CVT24_007480</name>
</gene>
<name>A0A409YL87_9AGAR</name>